<dbReference type="EMBL" id="GBRH01168537">
    <property type="protein sequence ID" value="JAE29359.1"/>
    <property type="molecule type" value="Transcribed_RNA"/>
</dbReference>
<feature type="region of interest" description="Disordered" evidence="1">
    <location>
        <begin position="97"/>
        <end position="136"/>
    </location>
</feature>
<sequence>MYRSRAPSEGSTSFRPSTIHAIRQRGSESPTARASSFQTCAHSATNRDARRLLPAGAASTWSAARSAASMRYRRRRIAAARRGLIMVSGVNRANSASSDALYRGGDRGRNQDRSNRGSRERQPSRTISASALSSTVNARPSARRWLVPIVRASPPHANRTTCTDMARLASNGIWISPSDRSTSAKSTAASGTVASATTSSAPALLHATSGILVSGSRTTRPAKGKKRER</sequence>
<feature type="compositionally biased region" description="Basic and acidic residues" evidence="1">
    <location>
        <begin position="104"/>
        <end position="123"/>
    </location>
</feature>
<evidence type="ECO:0000313" key="2">
    <source>
        <dbReference type="EMBL" id="JAE29359.1"/>
    </source>
</evidence>
<protein>
    <submittedName>
        <fullName evidence="2">Uncharacterized protein</fullName>
    </submittedName>
</protein>
<proteinExistence type="predicted"/>
<reference evidence="2" key="2">
    <citation type="journal article" date="2015" name="Data Brief">
        <title>Shoot transcriptome of the giant reed, Arundo donax.</title>
        <authorList>
            <person name="Barrero R.A."/>
            <person name="Guerrero F.D."/>
            <person name="Moolhuijzen P."/>
            <person name="Goolsby J.A."/>
            <person name="Tidwell J."/>
            <person name="Bellgard S.E."/>
            <person name="Bellgard M.I."/>
        </authorList>
    </citation>
    <scope>NUCLEOTIDE SEQUENCE</scope>
    <source>
        <tissue evidence="2">Shoot tissue taken approximately 20 cm above the soil surface</tissue>
    </source>
</reference>
<evidence type="ECO:0000256" key="1">
    <source>
        <dbReference type="SAM" id="MobiDB-lite"/>
    </source>
</evidence>
<name>A0A0A9H0P4_ARUDO</name>
<feature type="region of interest" description="Disordered" evidence="1">
    <location>
        <begin position="175"/>
        <end position="229"/>
    </location>
</feature>
<feature type="compositionally biased region" description="Low complexity" evidence="1">
    <location>
        <begin position="181"/>
        <end position="209"/>
    </location>
</feature>
<feature type="compositionally biased region" description="Polar residues" evidence="1">
    <location>
        <begin position="124"/>
        <end position="136"/>
    </location>
</feature>
<dbReference type="AlphaFoldDB" id="A0A0A9H0P4"/>
<accession>A0A0A9H0P4</accession>
<feature type="compositionally biased region" description="Basic residues" evidence="1">
    <location>
        <begin position="220"/>
        <end position="229"/>
    </location>
</feature>
<feature type="region of interest" description="Disordered" evidence="1">
    <location>
        <begin position="1"/>
        <end position="43"/>
    </location>
</feature>
<reference evidence="2" key="1">
    <citation type="submission" date="2014-09" db="EMBL/GenBank/DDBJ databases">
        <authorList>
            <person name="Magalhaes I.L.F."/>
            <person name="Oliveira U."/>
            <person name="Santos F.R."/>
            <person name="Vidigal T.H.D.A."/>
            <person name="Brescovit A.D."/>
            <person name="Santos A.J."/>
        </authorList>
    </citation>
    <scope>NUCLEOTIDE SEQUENCE</scope>
    <source>
        <tissue evidence="2">Shoot tissue taken approximately 20 cm above the soil surface</tissue>
    </source>
</reference>
<organism evidence="2">
    <name type="scientific">Arundo donax</name>
    <name type="common">Giant reed</name>
    <name type="synonym">Donax arundinaceus</name>
    <dbReference type="NCBI Taxonomy" id="35708"/>
    <lineage>
        <taxon>Eukaryota</taxon>
        <taxon>Viridiplantae</taxon>
        <taxon>Streptophyta</taxon>
        <taxon>Embryophyta</taxon>
        <taxon>Tracheophyta</taxon>
        <taxon>Spermatophyta</taxon>
        <taxon>Magnoliopsida</taxon>
        <taxon>Liliopsida</taxon>
        <taxon>Poales</taxon>
        <taxon>Poaceae</taxon>
        <taxon>PACMAD clade</taxon>
        <taxon>Arundinoideae</taxon>
        <taxon>Arundineae</taxon>
        <taxon>Arundo</taxon>
    </lineage>
</organism>
<feature type="compositionally biased region" description="Polar residues" evidence="1">
    <location>
        <begin position="27"/>
        <end position="43"/>
    </location>
</feature>